<dbReference type="InterPro" id="IPR052521">
    <property type="entry name" value="Cell_div_SPOR-domain"/>
</dbReference>
<dbReference type="InterPro" id="IPR036680">
    <property type="entry name" value="SPOR-like_sf"/>
</dbReference>
<dbReference type="Gene3D" id="3.30.70.1070">
    <property type="entry name" value="Sporulation related repeat"/>
    <property type="match status" value="1"/>
</dbReference>
<comment type="caution">
    <text evidence="3">The sequence shown here is derived from an EMBL/GenBank/DDBJ whole genome shotgun (WGS) entry which is preliminary data.</text>
</comment>
<protein>
    <submittedName>
        <fullName evidence="3">Protein containing Sporulation/cell division region, bacteria domain</fullName>
    </submittedName>
</protein>
<feature type="domain" description="SPOR" evidence="2">
    <location>
        <begin position="94"/>
        <end position="173"/>
    </location>
</feature>
<dbReference type="InterPro" id="IPR007730">
    <property type="entry name" value="SPOR-like_dom"/>
</dbReference>
<dbReference type="Pfam" id="PF05036">
    <property type="entry name" value="SPOR"/>
    <property type="match status" value="1"/>
</dbReference>
<feature type="region of interest" description="Disordered" evidence="1">
    <location>
        <begin position="32"/>
        <end position="52"/>
    </location>
</feature>
<dbReference type="PROSITE" id="PS51724">
    <property type="entry name" value="SPOR"/>
    <property type="match status" value="1"/>
</dbReference>
<organism evidence="3">
    <name type="scientific">sediment metagenome</name>
    <dbReference type="NCBI Taxonomy" id="749907"/>
    <lineage>
        <taxon>unclassified sequences</taxon>
        <taxon>metagenomes</taxon>
        <taxon>ecological metagenomes</taxon>
    </lineage>
</organism>
<keyword evidence="3" id="KW-0131">Cell cycle</keyword>
<proteinExistence type="predicted"/>
<evidence type="ECO:0000313" key="3">
    <source>
        <dbReference type="EMBL" id="EFK96202.1"/>
    </source>
</evidence>
<dbReference type="AlphaFoldDB" id="D9PJR2"/>
<reference evidence="3" key="1">
    <citation type="submission" date="2010-07" db="EMBL/GenBank/DDBJ databases">
        <authorList>
            <consortium name="CONSOLIDER consortium CSD2007-00005"/>
            <person name="Guazzaroni M.-E."/>
            <person name="Richter M."/>
            <person name="Garcia-Salamanca A."/>
            <person name="Yarza P."/>
            <person name="Ferrer M."/>
        </authorList>
    </citation>
    <scope>NUCLEOTIDE SEQUENCE</scope>
</reference>
<gene>
    <name evidence="3" type="ORF">LDC_1775</name>
</gene>
<evidence type="ECO:0000259" key="2">
    <source>
        <dbReference type="PROSITE" id="PS51724"/>
    </source>
</evidence>
<reference evidence="3" key="2">
    <citation type="journal article" date="2011" name="Microb. Ecol.">
        <title>Taxonomic and Functional Metagenomic Profiling of the Microbial Community in the Anoxic Sediment of a Sub-saline Shallow Lake (Laguna de Carrizo, Central Spain).</title>
        <authorList>
            <person name="Ferrer M."/>
            <person name="Guazzaroni M.E."/>
            <person name="Richter M."/>
            <person name="Garcia-Salamanca A."/>
            <person name="Yarza P."/>
            <person name="Suarez-Suarez A."/>
            <person name="Solano J."/>
            <person name="Alcaide M."/>
            <person name="van Dillewijn P."/>
            <person name="Molina-Henares M.A."/>
            <person name="Lopez-Cortes N."/>
            <person name="Al-Ramahi Y."/>
            <person name="Guerrero C."/>
            <person name="Acosta A."/>
            <person name="de Eugenio L.I."/>
            <person name="Martinez V."/>
            <person name="Marques S."/>
            <person name="Rojo F."/>
            <person name="Santero E."/>
            <person name="Genilloud O."/>
            <person name="Perez-Perez J."/>
            <person name="Rossello-Mora R."/>
            <person name="Ramos J.L."/>
        </authorList>
    </citation>
    <scope>NUCLEOTIDE SEQUENCE</scope>
</reference>
<dbReference type="GO" id="GO:0042834">
    <property type="term" value="F:peptidoglycan binding"/>
    <property type="evidence" value="ECO:0007669"/>
    <property type="project" value="InterPro"/>
</dbReference>
<sequence>MVARNKRGDQKAQAKEDIDSKLGFYDKLESKKEDKAKPFSEQTVKPSDSGLADVKADIARKESLAKKQDMVKNAGTEKKVKETVLEPVKAVEKGSGPFRYVIQLAALDERAKAEDMVGKLSERGVDAYLQETVVKGKTFYRVRCGKFASKQEASSYALKLPKEAGTSWRVVNVE</sequence>
<name>D9PJR2_9ZZZZ</name>
<dbReference type="GO" id="GO:0051301">
    <property type="term" value="P:cell division"/>
    <property type="evidence" value="ECO:0007669"/>
    <property type="project" value="UniProtKB-KW"/>
</dbReference>
<keyword evidence="3" id="KW-0132">Cell division</keyword>
<evidence type="ECO:0000256" key="1">
    <source>
        <dbReference type="SAM" id="MobiDB-lite"/>
    </source>
</evidence>
<dbReference type="SUPFAM" id="SSF110997">
    <property type="entry name" value="Sporulation related repeat"/>
    <property type="match status" value="1"/>
</dbReference>
<dbReference type="PANTHER" id="PTHR38687">
    <property type="entry name" value="CELL DIVISION PROTEIN DEDD-RELATED"/>
    <property type="match status" value="1"/>
</dbReference>
<accession>D9PJR2</accession>
<dbReference type="EMBL" id="ADZX01000548">
    <property type="protein sequence ID" value="EFK96202.1"/>
    <property type="molecule type" value="Genomic_DNA"/>
</dbReference>